<evidence type="ECO:0000256" key="4">
    <source>
        <dbReference type="ARBA" id="ARBA00023136"/>
    </source>
</evidence>
<keyword evidence="4" id="KW-0472">Membrane</keyword>
<dbReference type="Gene3D" id="2.60.40.10">
    <property type="entry name" value="Immunoglobulins"/>
    <property type="match status" value="6"/>
</dbReference>
<dbReference type="Pfam" id="PF13927">
    <property type="entry name" value="Ig_3"/>
    <property type="match status" value="4"/>
</dbReference>
<dbReference type="InterPro" id="IPR003598">
    <property type="entry name" value="Ig_sub2"/>
</dbReference>
<dbReference type="InterPro" id="IPR003599">
    <property type="entry name" value="Ig_sub"/>
</dbReference>
<keyword evidence="6" id="KW-0325">Glycoprotein</keyword>
<dbReference type="PANTHER" id="PTHR44170:SF6">
    <property type="entry name" value="CONTACTIN"/>
    <property type="match status" value="1"/>
</dbReference>
<feature type="domain" description="Ig-like" evidence="8">
    <location>
        <begin position="1"/>
        <end position="72"/>
    </location>
</feature>
<dbReference type="PANTHER" id="PTHR44170">
    <property type="entry name" value="PROTEIN SIDEKICK"/>
    <property type="match status" value="1"/>
</dbReference>
<dbReference type="SMART" id="SM00408">
    <property type="entry name" value="IGc2"/>
    <property type="match status" value="4"/>
</dbReference>
<name>B3SCJ5_TRIAD</name>
<evidence type="ECO:0000256" key="1">
    <source>
        <dbReference type="ARBA" id="ARBA00004236"/>
    </source>
</evidence>
<feature type="non-terminal residue" evidence="10">
    <location>
        <position position="1"/>
    </location>
</feature>
<dbReference type="SUPFAM" id="SSF48726">
    <property type="entry name" value="Immunoglobulin"/>
    <property type="match status" value="4"/>
</dbReference>
<dbReference type="OrthoDB" id="5982258at2759"/>
<keyword evidence="5" id="KW-1015">Disulfide bond</keyword>
<dbReference type="eggNOG" id="KOG3513">
    <property type="taxonomic scope" value="Eukaryota"/>
</dbReference>
<dbReference type="GO" id="GO:0005886">
    <property type="term" value="C:plasma membrane"/>
    <property type="evidence" value="ECO:0007669"/>
    <property type="project" value="UniProtKB-SubCell"/>
</dbReference>
<dbReference type="InParanoid" id="B3SCJ5"/>
<evidence type="ECO:0000256" key="5">
    <source>
        <dbReference type="ARBA" id="ARBA00023157"/>
    </source>
</evidence>
<dbReference type="SMART" id="SM00060">
    <property type="entry name" value="FN3"/>
    <property type="match status" value="2"/>
</dbReference>
<dbReference type="STRING" id="10228.B3SCJ5"/>
<keyword evidence="7" id="KW-0393">Immunoglobulin domain</keyword>
<dbReference type="OMA" id="NTAELEC"/>
<feature type="domain" description="Ig-like" evidence="8">
    <location>
        <begin position="259"/>
        <end position="354"/>
    </location>
</feature>
<reference evidence="10 11" key="1">
    <citation type="journal article" date="2008" name="Nature">
        <title>The Trichoplax genome and the nature of placozoans.</title>
        <authorList>
            <person name="Srivastava M."/>
            <person name="Begovic E."/>
            <person name="Chapman J."/>
            <person name="Putnam N.H."/>
            <person name="Hellsten U."/>
            <person name="Kawashima T."/>
            <person name="Kuo A."/>
            <person name="Mitros T."/>
            <person name="Salamov A."/>
            <person name="Carpenter M.L."/>
            <person name="Signorovitch A.Y."/>
            <person name="Moreno M.A."/>
            <person name="Kamm K."/>
            <person name="Grimwood J."/>
            <person name="Schmutz J."/>
            <person name="Shapiro H."/>
            <person name="Grigoriev I.V."/>
            <person name="Buss L.W."/>
            <person name="Schierwater B."/>
            <person name="Dellaporta S.L."/>
            <person name="Rokhsar D.S."/>
        </authorList>
    </citation>
    <scope>NUCLEOTIDE SEQUENCE [LARGE SCALE GENOMIC DNA]</scope>
    <source>
        <strain evidence="10 11">Grell-BS-1999</strain>
    </source>
</reference>
<dbReference type="InterPro" id="IPR036116">
    <property type="entry name" value="FN3_sf"/>
</dbReference>
<dbReference type="CDD" id="cd00063">
    <property type="entry name" value="FN3"/>
    <property type="match status" value="2"/>
</dbReference>
<keyword evidence="2" id="KW-1003">Cell membrane</keyword>
<keyword evidence="11" id="KW-1185">Reference proteome</keyword>
<feature type="domain" description="Ig-like" evidence="8">
    <location>
        <begin position="77"/>
        <end position="156"/>
    </location>
</feature>
<accession>B3SCJ5</accession>
<dbReference type="FunFam" id="2.60.40.10:FF:000032">
    <property type="entry name" value="palladin isoform X1"/>
    <property type="match status" value="1"/>
</dbReference>
<evidence type="ECO:0000313" key="11">
    <source>
        <dbReference type="Proteomes" id="UP000009022"/>
    </source>
</evidence>
<dbReference type="PROSITE" id="PS50853">
    <property type="entry name" value="FN3"/>
    <property type="match status" value="2"/>
</dbReference>
<dbReference type="SUPFAM" id="SSF49265">
    <property type="entry name" value="Fibronectin type III"/>
    <property type="match status" value="2"/>
</dbReference>
<dbReference type="KEGG" id="tad:TRIADDRAFT_33302"/>
<dbReference type="InterPro" id="IPR036179">
    <property type="entry name" value="Ig-like_dom_sf"/>
</dbReference>
<gene>
    <name evidence="10" type="ORF">TRIADDRAFT_33302</name>
</gene>
<evidence type="ECO:0000256" key="3">
    <source>
        <dbReference type="ARBA" id="ARBA00022737"/>
    </source>
</evidence>
<dbReference type="InterPro" id="IPR013783">
    <property type="entry name" value="Ig-like_fold"/>
</dbReference>
<dbReference type="Pfam" id="PF00041">
    <property type="entry name" value="fn3"/>
    <property type="match status" value="2"/>
</dbReference>
<feature type="domain" description="Fibronectin type-III" evidence="9">
    <location>
        <begin position="459"/>
        <end position="558"/>
    </location>
</feature>
<dbReference type="RefSeq" id="XP_002117979.1">
    <property type="nucleotide sequence ID" value="XM_002117943.1"/>
</dbReference>
<organism evidence="10 11">
    <name type="scientific">Trichoplax adhaerens</name>
    <name type="common">Trichoplax reptans</name>
    <dbReference type="NCBI Taxonomy" id="10228"/>
    <lineage>
        <taxon>Eukaryota</taxon>
        <taxon>Metazoa</taxon>
        <taxon>Placozoa</taxon>
        <taxon>Uniplacotomia</taxon>
        <taxon>Trichoplacea</taxon>
        <taxon>Trichoplacidae</taxon>
        <taxon>Trichoplax</taxon>
    </lineage>
</organism>
<evidence type="ECO:0000259" key="9">
    <source>
        <dbReference type="PROSITE" id="PS50853"/>
    </source>
</evidence>
<dbReference type="Proteomes" id="UP000009022">
    <property type="component" value="Unassembled WGS sequence"/>
</dbReference>
<sequence>GGDVILQCIATGFPIPTIQWQKVGGPLPFGRYRFDKWGRQLTITNLRKEDAGNYSCTAMNGGTPMTKMAQLTIHIDPSWELRITDTAQPVLSDFMWACRAGGSNVQYRWYKNGAVVPNSGKYNVYNNGSLLIRYLEQSDKAVYSCLASNSHSNLVTSGWLNIIESQPYFIARPLPETILFQGSSSVFRCTVDGGPRPKMTYLKDNVALNLATTNKYTVLLNGNLVIRNVNQSDAGVYRCIASNTRGSIDASGTAVVRDSTVFVTSPTSRSFRRPNPFTLHCNATKDSTLDATIYWTINGANVTNPRAVIQTTNLNSILTFVNSTLADSGNYACNIATLVPSVGYERRTRTAAITINDIPDPPFNVSSRNKTKSSMYISWLPGNSNNSPLQKFIIRYLVNSVSVWRDADNNVPVSATYRGIQLSPWNTYQIVVAAVNGVGISRNSLSINHVTDTDVPYEGLGSVRFFGIANENTAVQIVWVLLSRQHQNGPGIGYRLYYRTQASITGWVSRSLGNTGSFRLSALLPNTRYEFQLVPYNDVGEGNIKTPIASVFTGIAPPSSAPTNLKAYLISTDRVFVVWNKITSTQSTATGYRVGDIVIPL</sequence>
<evidence type="ECO:0000313" key="10">
    <source>
        <dbReference type="EMBL" id="EDV19547.1"/>
    </source>
</evidence>
<comment type="subcellular location">
    <subcellularLocation>
        <location evidence="1">Cell membrane</location>
    </subcellularLocation>
</comment>
<protein>
    <submittedName>
        <fullName evidence="10">Uncharacterized protein</fullName>
    </submittedName>
</protein>
<feature type="domain" description="Fibronectin type-III" evidence="9">
    <location>
        <begin position="361"/>
        <end position="456"/>
    </location>
</feature>
<dbReference type="PROSITE" id="PS50835">
    <property type="entry name" value="IG_LIKE"/>
    <property type="match status" value="4"/>
</dbReference>
<dbReference type="GO" id="GO:0098609">
    <property type="term" value="P:cell-cell adhesion"/>
    <property type="evidence" value="ECO:0000318"/>
    <property type="project" value="GO_Central"/>
</dbReference>
<evidence type="ECO:0000256" key="6">
    <source>
        <dbReference type="ARBA" id="ARBA00023180"/>
    </source>
</evidence>
<dbReference type="EMBL" id="DS985271">
    <property type="protein sequence ID" value="EDV19547.1"/>
    <property type="molecule type" value="Genomic_DNA"/>
</dbReference>
<proteinExistence type="predicted"/>
<dbReference type="SMART" id="SM00409">
    <property type="entry name" value="IG"/>
    <property type="match status" value="4"/>
</dbReference>
<dbReference type="InterPro" id="IPR007110">
    <property type="entry name" value="Ig-like_dom"/>
</dbReference>
<feature type="domain" description="Ig-like" evidence="8">
    <location>
        <begin position="167"/>
        <end position="255"/>
    </location>
</feature>
<dbReference type="InterPro" id="IPR003961">
    <property type="entry name" value="FN3_dom"/>
</dbReference>
<dbReference type="AlphaFoldDB" id="B3SCJ5"/>
<dbReference type="GeneID" id="6759191"/>
<dbReference type="FunFam" id="2.60.40.10:FF:000005">
    <property type="entry name" value="Neuronal cell adhesion molecule"/>
    <property type="match status" value="1"/>
</dbReference>
<dbReference type="CTD" id="6759191"/>
<keyword evidence="3" id="KW-0677">Repeat</keyword>
<evidence type="ECO:0000259" key="8">
    <source>
        <dbReference type="PROSITE" id="PS50835"/>
    </source>
</evidence>
<dbReference type="HOGENOM" id="CLU_454639_0_0_1"/>
<evidence type="ECO:0000256" key="2">
    <source>
        <dbReference type="ARBA" id="ARBA00022475"/>
    </source>
</evidence>
<evidence type="ECO:0000256" key="7">
    <source>
        <dbReference type="ARBA" id="ARBA00023319"/>
    </source>
</evidence>
<dbReference type="PhylomeDB" id="B3SCJ5"/>